<dbReference type="Proteomes" id="UP000327157">
    <property type="component" value="Chromosome 16"/>
</dbReference>
<name>A0A5N5HD33_9ROSA</name>
<keyword evidence="3" id="KW-1185">Reference proteome</keyword>
<reference evidence="3" key="2">
    <citation type="submission" date="2019-10" db="EMBL/GenBank/DDBJ databases">
        <title>A de novo genome assembly of a pear dwarfing rootstock.</title>
        <authorList>
            <person name="Wang F."/>
            <person name="Wang J."/>
            <person name="Li S."/>
            <person name="Zhang Y."/>
            <person name="Fang M."/>
            <person name="Ma L."/>
            <person name="Zhao Y."/>
            <person name="Jiang S."/>
        </authorList>
    </citation>
    <scope>NUCLEOTIDE SEQUENCE [LARGE SCALE GENOMIC DNA]</scope>
</reference>
<feature type="compositionally biased region" description="Acidic residues" evidence="1">
    <location>
        <begin position="10"/>
        <end position="35"/>
    </location>
</feature>
<evidence type="ECO:0000313" key="3">
    <source>
        <dbReference type="Proteomes" id="UP000327157"/>
    </source>
</evidence>
<dbReference type="EMBL" id="SMOL01000160">
    <property type="protein sequence ID" value="KAB2625916.1"/>
    <property type="molecule type" value="Genomic_DNA"/>
</dbReference>
<organism evidence="2 3">
    <name type="scientific">Pyrus ussuriensis x Pyrus communis</name>
    <dbReference type="NCBI Taxonomy" id="2448454"/>
    <lineage>
        <taxon>Eukaryota</taxon>
        <taxon>Viridiplantae</taxon>
        <taxon>Streptophyta</taxon>
        <taxon>Embryophyta</taxon>
        <taxon>Tracheophyta</taxon>
        <taxon>Spermatophyta</taxon>
        <taxon>Magnoliopsida</taxon>
        <taxon>eudicotyledons</taxon>
        <taxon>Gunneridae</taxon>
        <taxon>Pentapetalae</taxon>
        <taxon>rosids</taxon>
        <taxon>fabids</taxon>
        <taxon>Rosales</taxon>
        <taxon>Rosaceae</taxon>
        <taxon>Amygdaloideae</taxon>
        <taxon>Maleae</taxon>
        <taxon>Pyrus</taxon>
    </lineage>
</organism>
<gene>
    <name evidence="2" type="ORF">D8674_017576</name>
</gene>
<comment type="caution">
    <text evidence="2">The sequence shown here is derived from an EMBL/GenBank/DDBJ whole genome shotgun (WGS) entry which is preliminary data.</text>
</comment>
<evidence type="ECO:0000313" key="2">
    <source>
        <dbReference type="EMBL" id="KAB2625916.1"/>
    </source>
</evidence>
<protein>
    <submittedName>
        <fullName evidence="2">Uncharacterized protein</fullName>
    </submittedName>
</protein>
<reference evidence="2 3" key="3">
    <citation type="submission" date="2019-11" db="EMBL/GenBank/DDBJ databases">
        <title>A de novo genome assembly of a pear dwarfing rootstock.</title>
        <authorList>
            <person name="Wang F."/>
            <person name="Wang J."/>
            <person name="Li S."/>
            <person name="Zhang Y."/>
            <person name="Fang M."/>
            <person name="Ma L."/>
            <person name="Zhao Y."/>
            <person name="Jiang S."/>
        </authorList>
    </citation>
    <scope>NUCLEOTIDE SEQUENCE [LARGE SCALE GENOMIC DNA]</scope>
    <source>
        <strain evidence="2">S2</strain>
        <tissue evidence="2">Leaf</tissue>
    </source>
</reference>
<dbReference type="AlphaFoldDB" id="A0A5N5HD33"/>
<accession>A0A5N5HD33</accession>
<feature type="region of interest" description="Disordered" evidence="1">
    <location>
        <begin position="1"/>
        <end position="54"/>
    </location>
</feature>
<feature type="compositionally biased region" description="Basic and acidic residues" evidence="1">
    <location>
        <begin position="36"/>
        <end position="54"/>
    </location>
</feature>
<evidence type="ECO:0000256" key="1">
    <source>
        <dbReference type="SAM" id="MobiDB-lite"/>
    </source>
</evidence>
<sequence length="54" mass="6481">MLGVMGQQMDEAEAETDKEEEREKDEEKEEEEDEDLLFRNNEDGETTDTYRDYD</sequence>
<proteinExistence type="predicted"/>
<reference evidence="2 3" key="1">
    <citation type="submission" date="2019-09" db="EMBL/GenBank/DDBJ databases">
        <authorList>
            <person name="Ou C."/>
        </authorList>
    </citation>
    <scope>NUCLEOTIDE SEQUENCE [LARGE SCALE GENOMIC DNA]</scope>
    <source>
        <strain evidence="2">S2</strain>
        <tissue evidence="2">Leaf</tissue>
    </source>
</reference>